<keyword evidence="4" id="KW-1185">Reference proteome</keyword>
<keyword evidence="1" id="KW-0479">Metal-binding</keyword>
<dbReference type="SUPFAM" id="SSF51197">
    <property type="entry name" value="Clavaminate synthase-like"/>
    <property type="match status" value="1"/>
</dbReference>
<dbReference type="Proteomes" id="UP001230156">
    <property type="component" value="Unassembled WGS sequence"/>
</dbReference>
<dbReference type="PANTHER" id="PTHR20883:SF15">
    <property type="entry name" value="PHYTANOYL-COA DIOXYGENASE DOMAIN-CONTAINING PROTEIN 1"/>
    <property type="match status" value="1"/>
</dbReference>
<dbReference type="Pfam" id="PF05721">
    <property type="entry name" value="PhyH"/>
    <property type="match status" value="1"/>
</dbReference>
<dbReference type="InterPro" id="IPR008775">
    <property type="entry name" value="Phytyl_CoA_dOase-like"/>
</dbReference>
<sequence length="293" mass="32620">MNAILPEDPRRFQRDDAGLTPEMAQAFAEDGYLVVEDFMPASLCDDLQARAKALVEEFDAAAQASVFSTTSASHARDAYFQESGDKIRFFFEEQAFDAEGHLKQPKALSINKIGHAMHDLDPVFHAFSRHPHLAVLARGLFQDPLLLQSMFIFKPPRIGGEVTWHQDSTFLTTAPLSVIGFWFALEDANTENGGMMAIRGGHQGPLRSRFFRKDGTLVTEVLDPAPYPTGPKVALNAKKGSLVVLHGLLPHWSGPNRSDRSRHAYTLHLIDGAARYLPDNWLQRAPEMPLRGF</sequence>
<proteinExistence type="predicted"/>
<dbReference type="Gene3D" id="2.60.120.620">
    <property type="entry name" value="q2cbj1_9rhob like domain"/>
    <property type="match status" value="1"/>
</dbReference>
<dbReference type="EMBL" id="JAUYVI010000012">
    <property type="protein sequence ID" value="MDQ7251485.1"/>
    <property type="molecule type" value="Genomic_DNA"/>
</dbReference>
<evidence type="ECO:0000313" key="3">
    <source>
        <dbReference type="EMBL" id="MDQ7251485.1"/>
    </source>
</evidence>
<reference evidence="4" key="1">
    <citation type="submission" date="2023-08" db="EMBL/GenBank/DDBJ databases">
        <title>Rhodospirillaceae gen. nov., a novel taxon isolated from the Yangtze River Yuezi River estuary sludge.</title>
        <authorList>
            <person name="Ruan L."/>
        </authorList>
    </citation>
    <scope>NUCLEOTIDE SEQUENCE [LARGE SCALE GENOMIC DNA]</scope>
    <source>
        <strain evidence="4">R-7</strain>
    </source>
</reference>
<keyword evidence="2" id="KW-0408">Iron</keyword>
<gene>
    <name evidence="3" type="ORF">Q8A70_27615</name>
</gene>
<evidence type="ECO:0000256" key="2">
    <source>
        <dbReference type="ARBA" id="ARBA00023004"/>
    </source>
</evidence>
<dbReference type="RefSeq" id="WP_379961910.1">
    <property type="nucleotide sequence ID" value="NZ_JAUYVI010000012.1"/>
</dbReference>
<name>A0ABU0YUS5_9PROT</name>
<organism evidence="3 4">
    <name type="scientific">Dongia sedimenti</name>
    <dbReference type="NCBI Taxonomy" id="3064282"/>
    <lineage>
        <taxon>Bacteria</taxon>
        <taxon>Pseudomonadati</taxon>
        <taxon>Pseudomonadota</taxon>
        <taxon>Alphaproteobacteria</taxon>
        <taxon>Rhodospirillales</taxon>
        <taxon>Dongiaceae</taxon>
        <taxon>Dongia</taxon>
    </lineage>
</organism>
<keyword evidence="3" id="KW-0223">Dioxygenase</keyword>
<keyword evidence="3" id="KW-0560">Oxidoreductase</keyword>
<evidence type="ECO:0000256" key="1">
    <source>
        <dbReference type="ARBA" id="ARBA00022723"/>
    </source>
</evidence>
<protein>
    <submittedName>
        <fullName evidence="3">Phytanoyl-CoA dioxygenase family protein</fullName>
    </submittedName>
</protein>
<accession>A0ABU0YUS5</accession>
<dbReference type="GO" id="GO:0051213">
    <property type="term" value="F:dioxygenase activity"/>
    <property type="evidence" value="ECO:0007669"/>
    <property type="project" value="UniProtKB-KW"/>
</dbReference>
<comment type="caution">
    <text evidence="3">The sequence shown here is derived from an EMBL/GenBank/DDBJ whole genome shotgun (WGS) entry which is preliminary data.</text>
</comment>
<evidence type="ECO:0000313" key="4">
    <source>
        <dbReference type="Proteomes" id="UP001230156"/>
    </source>
</evidence>
<dbReference type="PANTHER" id="PTHR20883">
    <property type="entry name" value="PHYTANOYL-COA DIOXYGENASE DOMAIN CONTAINING 1"/>
    <property type="match status" value="1"/>
</dbReference>